<dbReference type="SMART" id="SM01032">
    <property type="entry name" value="BHD_3"/>
    <property type="match status" value="1"/>
</dbReference>
<feature type="compositionally biased region" description="Basic residues" evidence="6">
    <location>
        <begin position="1513"/>
        <end position="1522"/>
    </location>
</feature>
<feature type="region of interest" description="Disordered" evidence="6">
    <location>
        <begin position="887"/>
        <end position="912"/>
    </location>
</feature>
<feature type="compositionally biased region" description="Acidic residues" evidence="6">
    <location>
        <begin position="899"/>
        <end position="912"/>
    </location>
</feature>
<dbReference type="Pfam" id="PF10404">
    <property type="entry name" value="BHD_2"/>
    <property type="match status" value="1"/>
</dbReference>
<reference evidence="8 9" key="1">
    <citation type="journal article" date="2019" name="Nat. Ecol. Evol.">
        <title>Megaphylogeny resolves global patterns of mushroom evolution.</title>
        <authorList>
            <person name="Varga T."/>
            <person name="Krizsan K."/>
            <person name="Foldi C."/>
            <person name="Dima B."/>
            <person name="Sanchez-Garcia M."/>
            <person name="Sanchez-Ramirez S."/>
            <person name="Szollosi G.J."/>
            <person name="Szarkandi J.G."/>
            <person name="Papp V."/>
            <person name="Albert L."/>
            <person name="Andreopoulos W."/>
            <person name="Angelini C."/>
            <person name="Antonin V."/>
            <person name="Barry K.W."/>
            <person name="Bougher N.L."/>
            <person name="Buchanan P."/>
            <person name="Buyck B."/>
            <person name="Bense V."/>
            <person name="Catcheside P."/>
            <person name="Chovatia M."/>
            <person name="Cooper J."/>
            <person name="Damon W."/>
            <person name="Desjardin D."/>
            <person name="Finy P."/>
            <person name="Geml J."/>
            <person name="Haridas S."/>
            <person name="Hughes K."/>
            <person name="Justo A."/>
            <person name="Karasinski D."/>
            <person name="Kautmanova I."/>
            <person name="Kiss B."/>
            <person name="Kocsube S."/>
            <person name="Kotiranta H."/>
            <person name="LaButti K.M."/>
            <person name="Lechner B.E."/>
            <person name="Liimatainen K."/>
            <person name="Lipzen A."/>
            <person name="Lukacs Z."/>
            <person name="Mihaltcheva S."/>
            <person name="Morgado L.N."/>
            <person name="Niskanen T."/>
            <person name="Noordeloos M.E."/>
            <person name="Ohm R.A."/>
            <person name="Ortiz-Santana B."/>
            <person name="Ovrebo C."/>
            <person name="Racz N."/>
            <person name="Riley R."/>
            <person name="Savchenko A."/>
            <person name="Shiryaev A."/>
            <person name="Soop K."/>
            <person name="Spirin V."/>
            <person name="Szebenyi C."/>
            <person name="Tomsovsky M."/>
            <person name="Tulloss R.E."/>
            <person name="Uehling J."/>
            <person name="Grigoriev I.V."/>
            <person name="Vagvolgyi C."/>
            <person name="Papp T."/>
            <person name="Martin F.M."/>
            <person name="Miettinen O."/>
            <person name="Hibbett D.S."/>
            <person name="Nagy L.G."/>
        </authorList>
    </citation>
    <scope>NUCLEOTIDE SEQUENCE [LARGE SCALE GENOMIC DNA]</scope>
    <source>
        <strain evidence="8 9">CBS 309.79</strain>
    </source>
</reference>
<feature type="region of interest" description="Disordered" evidence="6">
    <location>
        <begin position="924"/>
        <end position="1107"/>
    </location>
</feature>
<dbReference type="Pfam" id="PF03835">
    <property type="entry name" value="Rad4"/>
    <property type="match status" value="1"/>
</dbReference>
<feature type="compositionally biased region" description="Low complexity" evidence="6">
    <location>
        <begin position="387"/>
        <end position="398"/>
    </location>
</feature>
<dbReference type="CDD" id="cd00130">
    <property type="entry name" value="PAS"/>
    <property type="match status" value="1"/>
</dbReference>
<evidence type="ECO:0000256" key="6">
    <source>
        <dbReference type="SAM" id="MobiDB-lite"/>
    </source>
</evidence>
<dbReference type="Pfam" id="PF08447">
    <property type="entry name" value="PAS_3"/>
    <property type="match status" value="1"/>
</dbReference>
<dbReference type="Gene3D" id="3.30.450.20">
    <property type="entry name" value="PAS domain"/>
    <property type="match status" value="1"/>
</dbReference>
<dbReference type="SMART" id="SM01030">
    <property type="entry name" value="BHD_1"/>
    <property type="match status" value="1"/>
</dbReference>
<feature type="compositionally biased region" description="Low complexity" evidence="6">
    <location>
        <begin position="1523"/>
        <end position="1532"/>
    </location>
</feature>
<gene>
    <name evidence="8" type="ORF">BDV98DRAFT_586929</name>
</gene>
<feature type="compositionally biased region" description="Low complexity" evidence="6">
    <location>
        <begin position="1025"/>
        <end position="1038"/>
    </location>
</feature>
<dbReference type="GO" id="GO:0071942">
    <property type="term" value="C:XPC complex"/>
    <property type="evidence" value="ECO:0007669"/>
    <property type="project" value="TreeGrafter"/>
</dbReference>
<protein>
    <recommendedName>
        <fullName evidence="7">PAS domain-containing protein</fullName>
    </recommendedName>
</protein>
<dbReference type="InterPro" id="IPR018328">
    <property type="entry name" value="Rad4_beta-hairpin_dom3"/>
</dbReference>
<evidence type="ECO:0000313" key="9">
    <source>
        <dbReference type="Proteomes" id="UP000305067"/>
    </source>
</evidence>
<feature type="region of interest" description="Disordered" evidence="6">
    <location>
        <begin position="1498"/>
        <end position="1543"/>
    </location>
</feature>
<feature type="domain" description="PAS" evidence="7">
    <location>
        <begin position="1265"/>
        <end position="1310"/>
    </location>
</feature>
<accession>A0A5C3Q2A1</accession>
<dbReference type="Proteomes" id="UP000305067">
    <property type="component" value="Unassembled WGS sequence"/>
</dbReference>
<dbReference type="InterPro" id="IPR035965">
    <property type="entry name" value="PAS-like_dom_sf"/>
</dbReference>
<sequence>MSPGSPSRQNAHVTHLPNVSTQSSLSQGATSSSHLLLLLLLLLFLLSMNTDHAIIPPSVLDEDDETDWEEVDVDKPQEEHLEITLHLGPNAPGTESTRITCHKLHTLCLIANAWTRNKWLNDELLHARLLSLTPLTLQNAFFAIQKKRIPDAPQRGRMFENAVLALSEWWANEHFEVTPEGHLRNRTYDEVHKGLVDEGVLPSVLFPPPTEDKEKDSGKGKNKYKAKEQEQGPVVPPEMQAKYSDMDSLTLQDILDDDGELLRTPNSLMKRALVQDGSRDVSAQLFTALCRALGIPARLVVSLQSVPWQAGVGKPKPTYTKGKGKGKGKAKSIGGGSTTAGSREASEAPTLSAGEDGKSLNGTLSPAKGKEKEKSKPAINLRKSKSKPPTASTSASSSQALPPDPRDSPPVFWTEVFSRADARWIPVDPVRALVNKRKVFDPTPLSTFHPPSSTPTNTSHPLFAAANKSSPSSAKGGKREKEENRMLYVLAFEEDGYARDVTRRYARGYGARVVKAQGGQGAGSRKVWWGHVLGMVTRPYRLARDDLEDNELSTVELSEPMPTTLSGFKDHSLYVLARHLKSNETIYPPPANPSSSTSAFTSTQEGVTASVGTFRGDPVYPRSSVVPLKTAENWIRSEGRTVREGQQGLKEVKVRAGTVGRQRELEVLKERMAEEGDGNGVENGTWGGGELMQGLYARFQTEVFKAQPVVDGRVPKNAFGNVDLYVPSMLPEGAVHIPFKGVAKIARKLGFDFGEAVTGFEFKKRRAFPIIEGIVIAQEHEPVILEAYWEAEQEAQEKARVKKYDQSVKRWTRLIHGLLIRERLQKQYASRSGAEGNVSTEGAVNERLEITVNTKDAEKLGQGGHHLVGADDVVQRFKLPKDFQVSYPPSKPESIAGPELDDNIASDQVDGESENTGYAFETMDIDDDDHHRPLTLASSSLPEVGPRTLDELAEASRPESPIPTSNPEASQIHAEARPSATFQGSGPTIPVPVGSLATRPNGRQRGVKKGDGLPAGKKPNATHVGSNGRDLSSRSGSSSRKRGRGKEADSDTASDEDEVAEEYDDGAEDEDGDDGDGDFVMGSAVKVPAPAAKRTRKGRVTASPAVPPSDRVLRPRFLRGVLVYIHLIRAIASPPLSVLYTMLPHFSVTSMPHILRKDVLHPRTHSILLSALRAELHPVEILSPYPAVDAAGGSSLHFERLKVACCGRGTESLRKHPLQIDESGDGKGKQCLTFRSEPFDPDEHNLTRRFFAVAIVDFTQEARWLFLTDSCSDLLGYEPSELVGRSSLELVHPDEFSATKQIHYDTIQQDKAAVLAYLRMKHKDPYKGYVLCAISRTVVHDVLAGSVSYASAGAKAFHNNSTAQEVTVITQYAKDFQLRRWADPSPMPKSPIPATMMPSVTDLLNPIHGSPGARTPQFEDAITFERLPNQSIRTLLILDRFSVQCPIIYCSNDLMERDEDHVQQWINVVKAWGVNERGQPSDGGFGFGKFDLCTRPRDSRDRMDAHSSDSSKHRSSVSRARAKAYNGAAASSRRSHLVTGSMSPEVGSHTVPVDVVFSAHSDGVMVILRQAQEGMQ</sequence>
<dbReference type="GO" id="GO:0006289">
    <property type="term" value="P:nucleotide-excision repair"/>
    <property type="evidence" value="ECO:0007669"/>
    <property type="project" value="InterPro"/>
</dbReference>
<feature type="region of interest" description="Disordered" evidence="6">
    <location>
        <begin position="441"/>
        <end position="480"/>
    </location>
</feature>
<dbReference type="InterPro" id="IPR000014">
    <property type="entry name" value="PAS"/>
</dbReference>
<dbReference type="Pfam" id="PF10405">
    <property type="entry name" value="BHD_3"/>
    <property type="match status" value="1"/>
</dbReference>
<feature type="region of interest" description="Disordered" evidence="6">
    <location>
        <begin position="202"/>
        <end position="234"/>
    </location>
</feature>
<dbReference type="InterPro" id="IPR018326">
    <property type="entry name" value="Rad4_beta-hairpin_dom1"/>
</dbReference>
<feature type="compositionally biased region" description="Basic and acidic residues" evidence="6">
    <location>
        <begin position="1498"/>
        <end position="1512"/>
    </location>
</feature>
<dbReference type="SUPFAM" id="SSF54001">
    <property type="entry name" value="Cysteine proteinases"/>
    <property type="match status" value="1"/>
</dbReference>
<feature type="compositionally biased region" description="Basic and acidic residues" evidence="6">
    <location>
        <begin position="948"/>
        <end position="957"/>
    </location>
</feature>
<dbReference type="InterPro" id="IPR018325">
    <property type="entry name" value="Rad4/PNGase_transGLS-fold"/>
</dbReference>
<feature type="region of interest" description="Disordered" evidence="6">
    <location>
        <begin position="309"/>
        <end position="408"/>
    </location>
</feature>
<dbReference type="InterPro" id="IPR038765">
    <property type="entry name" value="Papain-like_cys_pep_sf"/>
</dbReference>
<dbReference type="PANTHER" id="PTHR12135">
    <property type="entry name" value="DNA REPAIR PROTEIN XP-C / RAD4"/>
    <property type="match status" value="1"/>
</dbReference>
<organism evidence="8 9">
    <name type="scientific">Pterulicium gracile</name>
    <dbReference type="NCBI Taxonomy" id="1884261"/>
    <lineage>
        <taxon>Eukaryota</taxon>
        <taxon>Fungi</taxon>
        <taxon>Dikarya</taxon>
        <taxon>Basidiomycota</taxon>
        <taxon>Agaricomycotina</taxon>
        <taxon>Agaricomycetes</taxon>
        <taxon>Agaricomycetidae</taxon>
        <taxon>Agaricales</taxon>
        <taxon>Pleurotineae</taxon>
        <taxon>Pterulaceae</taxon>
        <taxon>Pterulicium</taxon>
    </lineage>
</organism>
<keyword evidence="3" id="KW-0227">DNA damage</keyword>
<evidence type="ECO:0000256" key="4">
    <source>
        <dbReference type="ARBA" id="ARBA00023204"/>
    </source>
</evidence>
<dbReference type="InterPro" id="IPR042488">
    <property type="entry name" value="Rad4_BHD3_sf"/>
</dbReference>
<evidence type="ECO:0000313" key="8">
    <source>
        <dbReference type="EMBL" id="TFK95656.1"/>
    </source>
</evidence>
<dbReference type="InterPro" id="IPR036985">
    <property type="entry name" value="Transglutaminase-like_sf"/>
</dbReference>
<dbReference type="OrthoDB" id="300780at2759"/>
<dbReference type="InterPro" id="IPR013655">
    <property type="entry name" value="PAS_fold_3"/>
</dbReference>
<evidence type="ECO:0000256" key="1">
    <source>
        <dbReference type="ARBA" id="ARBA00004123"/>
    </source>
</evidence>
<feature type="compositionally biased region" description="Basic and acidic residues" evidence="6">
    <location>
        <begin position="210"/>
        <end position="230"/>
    </location>
</feature>
<dbReference type="GO" id="GO:0006298">
    <property type="term" value="P:mismatch repair"/>
    <property type="evidence" value="ECO:0007669"/>
    <property type="project" value="TreeGrafter"/>
</dbReference>
<feature type="compositionally biased region" description="Acidic residues" evidence="6">
    <location>
        <begin position="1050"/>
        <end position="1077"/>
    </location>
</feature>
<dbReference type="InterPro" id="IPR018327">
    <property type="entry name" value="BHD_2"/>
</dbReference>
<dbReference type="Pfam" id="PF10403">
    <property type="entry name" value="BHD_1"/>
    <property type="match status" value="1"/>
</dbReference>
<dbReference type="EMBL" id="ML178878">
    <property type="protein sequence ID" value="TFK95656.1"/>
    <property type="molecule type" value="Genomic_DNA"/>
</dbReference>
<evidence type="ECO:0000259" key="7">
    <source>
        <dbReference type="PROSITE" id="PS50112"/>
    </source>
</evidence>
<dbReference type="Gene3D" id="3.30.70.2460">
    <property type="entry name" value="Rad4, beta-hairpin domain BHD3"/>
    <property type="match status" value="1"/>
</dbReference>
<dbReference type="GO" id="GO:0003697">
    <property type="term" value="F:single-stranded DNA binding"/>
    <property type="evidence" value="ECO:0007669"/>
    <property type="project" value="TreeGrafter"/>
</dbReference>
<proteinExistence type="inferred from homology"/>
<keyword evidence="4" id="KW-0234">DNA repair</keyword>
<comment type="subcellular location">
    <subcellularLocation>
        <location evidence="1">Nucleus</location>
    </subcellularLocation>
</comment>
<dbReference type="Gene3D" id="2.20.20.110">
    <property type="entry name" value="Rad4, beta-hairpin domain BHD1"/>
    <property type="match status" value="1"/>
</dbReference>
<dbReference type="FunFam" id="3.30.70.2460:FF:000001">
    <property type="entry name" value="DNA repair protein Rad4 family"/>
    <property type="match status" value="1"/>
</dbReference>
<dbReference type="PROSITE" id="PS50112">
    <property type="entry name" value="PAS"/>
    <property type="match status" value="1"/>
</dbReference>
<dbReference type="Gene3D" id="3.90.260.10">
    <property type="entry name" value="Transglutaminase-like"/>
    <property type="match status" value="1"/>
</dbReference>
<evidence type="ECO:0000256" key="3">
    <source>
        <dbReference type="ARBA" id="ARBA00022763"/>
    </source>
</evidence>
<dbReference type="GO" id="GO:0005737">
    <property type="term" value="C:cytoplasm"/>
    <property type="evidence" value="ECO:0007669"/>
    <property type="project" value="TreeGrafter"/>
</dbReference>
<dbReference type="SUPFAM" id="SSF55785">
    <property type="entry name" value="PYP-like sensor domain (PAS domain)"/>
    <property type="match status" value="1"/>
</dbReference>
<dbReference type="STRING" id="1884261.A0A5C3Q2A1"/>
<feature type="compositionally biased region" description="Low complexity" evidence="6">
    <location>
        <begin position="442"/>
        <end position="475"/>
    </location>
</feature>
<dbReference type="GO" id="GO:0000111">
    <property type="term" value="C:nucleotide-excision repair factor 2 complex"/>
    <property type="evidence" value="ECO:0007669"/>
    <property type="project" value="TreeGrafter"/>
</dbReference>
<evidence type="ECO:0000256" key="5">
    <source>
        <dbReference type="ARBA" id="ARBA00023242"/>
    </source>
</evidence>
<name>A0A5C3Q2A1_9AGAR</name>
<dbReference type="InterPro" id="IPR004583">
    <property type="entry name" value="DNA_repair_Rad4"/>
</dbReference>
<comment type="similarity">
    <text evidence="2">Belongs to the XPC family.</text>
</comment>
<dbReference type="SMART" id="SM00091">
    <property type="entry name" value="PAS"/>
    <property type="match status" value="1"/>
</dbReference>
<dbReference type="NCBIfam" id="TIGR00229">
    <property type="entry name" value="sensory_box"/>
    <property type="match status" value="1"/>
</dbReference>
<keyword evidence="5" id="KW-0539">Nucleus</keyword>
<keyword evidence="9" id="KW-1185">Reference proteome</keyword>
<dbReference type="GO" id="GO:0003684">
    <property type="term" value="F:damaged DNA binding"/>
    <property type="evidence" value="ECO:0007669"/>
    <property type="project" value="InterPro"/>
</dbReference>
<dbReference type="PANTHER" id="PTHR12135:SF0">
    <property type="entry name" value="DNA REPAIR PROTEIN COMPLEMENTING XP-C CELLS"/>
    <property type="match status" value="1"/>
</dbReference>
<evidence type="ECO:0000256" key="2">
    <source>
        <dbReference type="ARBA" id="ARBA00009525"/>
    </source>
</evidence>